<accession>A0ABD0UQE2</accession>
<dbReference type="Proteomes" id="UP001552299">
    <property type="component" value="Unassembled WGS sequence"/>
</dbReference>
<organism evidence="2 3">
    <name type="scientific">Dendrobium thyrsiflorum</name>
    <name type="common">Pinecone-like raceme dendrobium</name>
    <name type="synonym">Orchid</name>
    <dbReference type="NCBI Taxonomy" id="117978"/>
    <lineage>
        <taxon>Eukaryota</taxon>
        <taxon>Viridiplantae</taxon>
        <taxon>Streptophyta</taxon>
        <taxon>Embryophyta</taxon>
        <taxon>Tracheophyta</taxon>
        <taxon>Spermatophyta</taxon>
        <taxon>Magnoliopsida</taxon>
        <taxon>Liliopsida</taxon>
        <taxon>Asparagales</taxon>
        <taxon>Orchidaceae</taxon>
        <taxon>Epidendroideae</taxon>
        <taxon>Malaxideae</taxon>
        <taxon>Dendrobiinae</taxon>
        <taxon>Dendrobium</taxon>
    </lineage>
</organism>
<evidence type="ECO:0000256" key="1">
    <source>
        <dbReference type="SAM" id="SignalP"/>
    </source>
</evidence>
<reference evidence="2 3" key="1">
    <citation type="journal article" date="2024" name="Plant Biotechnol. J.">
        <title>Dendrobium thyrsiflorum genome and its molecular insights into genes involved in important horticultural traits.</title>
        <authorList>
            <person name="Chen B."/>
            <person name="Wang J.Y."/>
            <person name="Zheng P.J."/>
            <person name="Li K.L."/>
            <person name="Liang Y.M."/>
            <person name="Chen X.F."/>
            <person name="Zhang C."/>
            <person name="Zhao X."/>
            <person name="He X."/>
            <person name="Zhang G.Q."/>
            <person name="Liu Z.J."/>
            <person name="Xu Q."/>
        </authorList>
    </citation>
    <scope>NUCLEOTIDE SEQUENCE [LARGE SCALE GENOMIC DNA]</scope>
    <source>
        <strain evidence="2">GZMU011</strain>
    </source>
</reference>
<feature type="signal peptide" evidence="1">
    <location>
        <begin position="1"/>
        <end position="25"/>
    </location>
</feature>
<evidence type="ECO:0000313" key="3">
    <source>
        <dbReference type="Proteomes" id="UP001552299"/>
    </source>
</evidence>
<gene>
    <name evidence="2" type="ORF">M5K25_015249</name>
</gene>
<name>A0ABD0UQE2_DENTH</name>
<dbReference type="EMBL" id="JANQDX010000012">
    <property type="protein sequence ID" value="KAL0914864.1"/>
    <property type="molecule type" value="Genomic_DNA"/>
</dbReference>
<dbReference type="AlphaFoldDB" id="A0ABD0UQE2"/>
<comment type="caution">
    <text evidence="2">The sequence shown here is derived from an EMBL/GenBank/DDBJ whole genome shotgun (WGS) entry which is preliminary data.</text>
</comment>
<keyword evidence="3" id="KW-1185">Reference proteome</keyword>
<protein>
    <submittedName>
        <fullName evidence="2">Uncharacterized protein</fullName>
    </submittedName>
</protein>
<keyword evidence="1" id="KW-0732">Signal</keyword>
<feature type="chain" id="PRO_5044794866" evidence="1">
    <location>
        <begin position="26"/>
        <end position="70"/>
    </location>
</feature>
<proteinExistence type="predicted"/>
<sequence>MEISRKMLLLLLLLMLILPIYDVAATARVKMENATKPPLCSEIGCYLACRFSGYKWGDCTDNINCYCGND</sequence>
<evidence type="ECO:0000313" key="2">
    <source>
        <dbReference type="EMBL" id="KAL0914864.1"/>
    </source>
</evidence>